<dbReference type="AlphaFoldDB" id="A0A0G0T9Q7"/>
<dbReference type="Proteomes" id="UP000034215">
    <property type="component" value="Unassembled WGS sequence"/>
</dbReference>
<dbReference type="Gene3D" id="2.60.120.1140">
    <property type="entry name" value="Protein of unknown function DUF192"/>
    <property type="match status" value="1"/>
</dbReference>
<dbReference type="InterPro" id="IPR003795">
    <property type="entry name" value="DUF192"/>
</dbReference>
<organism evidence="2 3">
    <name type="scientific">Candidatus Woesebacteria bacterium GW2011_GWB1_40_12</name>
    <dbReference type="NCBI Taxonomy" id="1618576"/>
    <lineage>
        <taxon>Bacteria</taxon>
        <taxon>Candidatus Woeseibacteriota</taxon>
    </lineage>
</organism>
<dbReference type="PANTHER" id="PTHR37953">
    <property type="entry name" value="UPF0127 PROTEIN MJ1496"/>
    <property type="match status" value="1"/>
</dbReference>
<dbReference type="EMBL" id="LBYA01000008">
    <property type="protein sequence ID" value="KKR43800.1"/>
    <property type="molecule type" value="Genomic_DNA"/>
</dbReference>
<evidence type="ECO:0000313" key="2">
    <source>
        <dbReference type="EMBL" id="KKR43800.1"/>
    </source>
</evidence>
<dbReference type="InterPro" id="IPR038695">
    <property type="entry name" value="Saro_0823-like_sf"/>
</dbReference>
<evidence type="ECO:0000313" key="3">
    <source>
        <dbReference type="Proteomes" id="UP000034215"/>
    </source>
</evidence>
<proteinExistence type="predicted"/>
<keyword evidence="1" id="KW-0472">Membrane</keyword>
<comment type="caution">
    <text evidence="2">The sequence shown here is derived from an EMBL/GenBank/DDBJ whole genome shotgun (WGS) entry which is preliminary data.</text>
</comment>
<keyword evidence="1" id="KW-1133">Transmembrane helix</keyword>
<evidence type="ECO:0000256" key="1">
    <source>
        <dbReference type="SAM" id="Phobius"/>
    </source>
</evidence>
<sequence>MTKKIIIPIIATALFIVAVGILIQRTRITTLPTQIVKEEPSVTISNTKISVSLARTQQERERGLSGTSSLDTNSGMLFIFEDKDVSPVFWMKDTLIPLDIIWIAEGKIVKIDKNVPLASSDTPDNKLATYSAGRPVDYVLEVNSGFTDKSSIKVGDAVSVSGI</sequence>
<feature type="transmembrane region" description="Helical" evidence="1">
    <location>
        <begin position="6"/>
        <end position="23"/>
    </location>
</feature>
<dbReference type="Pfam" id="PF02643">
    <property type="entry name" value="DUF192"/>
    <property type="match status" value="1"/>
</dbReference>
<dbReference type="PANTHER" id="PTHR37953:SF1">
    <property type="entry name" value="UPF0127 PROTEIN MJ1496"/>
    <property type="match status" value="1"/>
</dbReference>
<accession>A0A0G0T9Q7</accession>
<name>A0A0G0T9Q7_9BACT</name>
<evidence type="ECO:0008006" key="4">
    <source>
        <dbReference type="Google" id="ProtNLM"/>
    </source>
</evidence>
<gene>
    <name evidence="2" type="ORF">UT76_C0008G0011</name>
</gene>
<protein>
    <recommendedName>
        <fullName evidence="4">DUF192 domain-containing protein</fullName>
    </recommendedName>
</protein>
<reference evidence="2 3" key="1">
    <citation type="journal article" date="2015" name="Nature">
        <title>rRNA introns, odd ribosomes, and small enigmatic genomes across a large radiation of phyla.</title>
        <authorList>
            <person name="Brown C.T."/>
            <person name="Hug L.A."/>
            <person name="Thomas B.C."/>
            <person name="Sharon I."/>
            <person name="Castelle C.J."/>
            <person name="Singh A."/>
            <person name="Wilkins M.J."/>
            <person name="Williams K.H."/>
            <person name="Banfield J.F."/>
        </authorList>
    </citation>
    <scope>NUCLEOTIDE SEQUENCE [LARGE SCALE GENOMIC DNA]</scope>
</reference>
<keyword evidence="1" id="KW-0812">Transmembrane</keyword>